<dbReference type="EMBL" id="BANI01000441">
    <property type="protein sequence ID" value="GAN98169.1"/>
    <property type="molecule type" value="Genomic_DNA"/>
</dbReference>
<evidence type="ECO:0008006" key="3">
    <source>
        <dbReference type="Google" id="ProtNLM"/>
    </source>
</evidence>
<accession>A0A0D6Q3Z6</accession>
<protein>
    <recommendedName>
        <fullName evidence="3">Antitoxin Xre/MbcA/ParS-like toxin-binding domain-containing protein</fullName>
    </recommendedName>
</protein>
<comment type="caution">
    <text evidence="1">The sequence shown here is derived from an EMBL/GenBank/DDBJ whole genome shotgun (WGS) entry which is preliminary data.</text>
</comment>
<dbReference type="Proteomes" id="UP000032675">
    <property type="component" value="Unassembled WGS sequence"/>
</dbReference>
<proteinExistence type="predicted"/>
<evidence type="ECO:0000313" key="2">
    <source>
        <dbReference type="Proteomes" id="UP000032675"/>
    </source>
</evidence>
<dbReference type="RefSeq" id="WP_010512313.1">
    <property type="nucleotide sequence ID" value="NZ_BANI01000441.1"/>
</dbReference>
<name>A0A0D6Q3Z6_KOMEU</name>
<gene>
    <name evidence="1" type="ORF">Geu3261_0538_003</name>
</gene>
<reference evidence="1 2" key="1">
    <citation type="submission" date="2012-11" db="EMBL/GenBank/DDBJ databases">
        <title>Whole genome sequence of Gluconacetobacter europaeus NBRC3261.</title>
        <authorList>
            <person name="Azuma Y."/>
            <person name="Higashiura N."/>
            <person name="Hirakawa H."/>
            <person name="Matsushita K."/>
        </authorList>
    </citation>
    <scope>NUCLEOTIDE SEQUENCE [LARGE SCALE GENOMIC DNA]</scope>
    <source>
        <strain evidence="1 2">NBRC 3261</strain>
    </source>
</reference>
<organism evidence="1 2">
    <name type="scientific">Komagataeibacter europaeus NBRC 3261</name>
    <dbReference type="NCBI Taxonomy" id="1234669"/>
    <lineage>
        <taxon>Bacteria</taxon>
        <taxon>Pseudomonadati</taxon>
        <taxon>Pseudomonadota</taxon>
        <taxon>Alphaproteobacteria</taxon>
        <taxon>Acetobacterales</taxon>
        <taxon>Acetobacteraceae</taxon>
        <taxon>Komagataeibacter</taxon>
    </lineage>
</organism>
<evidence type="ECO:0000313" key="1">
    <source>
        <dbReference type="EMBL" id="GAN98169.1"/>
    </source>
</evidence>
<sequence length="227" mass="24784">MVAVPNREITNTGIKPITGSVREIRESLQDTDNNQFVVFQLAHANKSTASAFAEAVRLIAPLIIDRLAIHKTATLKKLVDALVPAASPPEHLITEARMNADARQTVLESAEWISAVRLSEIAGFKGQNASAQPNKWKREGKVFALRHDGNDLYPAYALDRDMQYRPIKGLVPILKVFKGKLDAWDIAIWFASANSFLGGTAPKDLLKSAPERVLAAAEDEIAGVLHG</sequence>
<dbReference type="AlphaFoldDB" id="A0A0D6Q3Z6"/>